<dbReference type="AlphaFoldDB" id="A0A7J9DQN9"/>
<accession>A0A7J9DQN9</accession>
<proteinExistence type="predicted"/>
<comment type="caution">
    <text evidence="1">The sequence shown here is derived from an EMBL/GenBank/DDBJ whole genome shotgun (WGS) entry which is preliminary data.</text>
</comment>
<sequence length="37" mass="4675">MRKPVEFSFWRMSFAMRSHTSNTLGERQLQPWMWFMH</sequence>
<keyword evidence="2" id="KW-1185">Reference proteome</keyword>
<protein>
    <submittedName>
        <fullName evidence="1">Uncharacterized protein</fullName>
    </submittedName>
</protein>
<dbReference type="Proteomes" id="UP000593568">
    <property type="component" value="Unassembled WGS sequence"/>
</dbReference>
<organism evidence="1 2">
    <name type="scientific">Gossypium trilobum</name>
    <dbReference type="NCBI Taxonomy" id="34281"/>
    <lineage>
        <taxon>Eukaryota</taxon>
        <taxon>Viridiplantae</taxon>
        <taxon>Streptophyta</taxon>
        <taxon>Embryophyta</taxon>
        <taxon>Tracheophyta</taxon>
        <taxon>Spermatophyta</taxon>
        <taxon>Magnoliopsida</taxon>
        <taxon>eudicotyledons</taxon>
        <taxon>Gunneridae</taxon>
        <taxon>Pentapetalae</taxon>
        <taxon>rosids</taxon>
        <taxon>malvids</taxon>
        <taxon>Malvales</taxon>
        <taxon>Malvaceae</taxon>
        <taxon>Malvoideae</taxon>
        <taxon>Gossypium</taxon>
    </lineage>
</organism>
<reference evidence="1 2" key="1">
    <citation type="journal article" date="2019" name="Genome Biol. Evol.">
        <title>Insights into the evolution of the New World diploid cottons (Gossypium, subgenus Houzingenia) based on genome sequencing.</title>
        <authorList>
            <person name="Grover C.E."/>
            <person name="Arick M.A. 2nd"/>
            <person name="Thrash A."/>
            <person name="Conover J.L."/>
            <person name="Sanders W.S."/>
            <person name="Peterson D.G."/>
            <person name="Frelichowski J.E."/>
            <person name="Scheffler J.A."/>
            <person name="Scheffler B.E."/>
            <person name="Wendel J.F."/>
        </authorList>
    </citation>
    <scope>NUCLEOTIDE SEQUENCE [LARGE SCALE GENOMIC DNA]</scope>
    <source>
        <strain evidence="1">8</strain>
        <tissue evidence="1">Leaf</tissue>
    </source>
</reference>
<evidence type="ECO:0000313" key="1">
    <source>
        <dbReference type="EMBL" id="MBA0763001.1"/>
    </source>
</evidence>
<gene>
    <name evidence="1" type="ORF">Gotri_012531</name>
</gene>
<dbReference type="EMBL" id="JABEZW010000004">
    <property type="protein sequence ID" value="MBA0763001.1"/>
    <property type="molecule type" value="Genomic_DNA"/>
</dbReference>
<evidence type="ECO:0000313" key="2">
    <source>
        <dbReference type="Proteomes" id="UP000593568"/>
    </source>
</evidence>
<name>A0A7J9DQN9_9ROSI</name>